<organism evidence="1 2">
    <name type="scientific">Solanum tuberosum</name>
    <name type="common">Potato</name>
    <dbReference type="NCBI Taxonomy" id="4113"/>
    <lineage>
        <taxon>Eukaryota</taxon>
        <taxon>Viridiplantae</taxon>
        <taxon>Streptophyta</taxon>
        <taxon>Embryophyta</taxon>
        <taxon>Tracheophyta</taxon>
        <taxon>Spermatophyta</taxon>
        <taxon>Magnoliopsida</taxon>
        <taxon>eudicotyledons</taxon>
        <taxon>Gunneridae</taxon>
        <taxon>Pentapetalae</taxon>
        <taxon>asterids</taxon>
        <taxon>lamiids</taxon>
        <taxon>Solanales</taxon>
        <taxon>Solanaceae</taxon>
        <taxon>Solanoideae</taxon>
        <taxon>Solaneae</taxon>
        <taxon>Solanum</taxon>
    </lineage>
</organism>
<reference evidence="1 2" key="1">
    <citation type="journal article" date="2021" name="bioRxiv">
        <title>Chromosome-scale and haplotype-resolved genome assembly of a tetraploid potato cultivar.</title>
        <authorList>
            <person name="Sun H."/>
            <person name="Jiao W.-B."/>
            <person name="Krause K."/>
            <person name="Campoy J.A."/>
            <person name="Goel M."/>
            <person name="Folz-Donahue K."/>
            <person name="Kukat C."/>
            <person name="Huettel B."/>
            <person name="Schneeberger K."/>
        </authorList>
    </citation>
    <scope>NUCLEOTIDE SEQUENCE [LARGE SCALE GENOMIC DNA]</scope>
    <source>
        <strain evidence="1">SolTubOtavaFocal</strain>
        <tissue evidence="1">Leaves</tissue>
    </source>
</reference>
<protein>
    <submittedName>
        <fullName evidence="1">Uncharacterized protein</fullName>
    </submittedName>
</protein>
<proteinExistence type="predicted"/>
<dbReference type="Proteomes" id="UP000826656">
    <property type="component" value="Unassembled WGS sequence"/>
</dbReference>
<accession>A0ABQ7VS65</accession>
<sequence>MPEIELRASPLKPKLSRGVHKTRMGVKRRITLTTVSYALCTPATSKYSHSDDMHAFPGKCLFLGIDNCRQDVGTKESGSPKRVLHSLEETLLRIALVHSSVPFKIVDIGRSVSHAVRMTCFARMLLLFPIATIVQWVWDSSEFPL</sequence>
<evidence type="ECO:0000313" key="2">
    <source>
        <dbReference type="Proteomes" id="UP000826656"/>
    </source>
</evidence>
<gene>
    <name evidence="1" type="ORF">KY290_015291</name>
</gene>
<evidence type="ECO:0000313" key="1">
    <source>
        <dbReference type="EMBL" id="KAH0771310.1"/>
    </source>
</evidence>
<keyword evidence="2" id="KW-1185">Reference proteome</keyword>
<comment type="caution">
    <text evidence="1">The sequence shown here is derived from an EMBL/GenBank/DDBJ whole genome shotgun (WGS) entry which is preliminary data.</text>
</comment>
<name>A0ABQ7VS65_SOLTU</name>
<dbReference type="EMBL" id="JAIVGD010000011">
    <property type="protein sequence ID" value="KAH0771310.1"/>
    <property type="molecule type" value="Genomic_DNA"/>
</dbReference>